<keyword evidence="1" id="KW-0812">Transmembrane</keyword>
<feature type="transmembrane region" description="Helical" evidence="1">
    <location>
        <begin position="131"/>
        <end position="148"/>
    </location>
</feature>
<evidence type="ECO:0000313" key="2">
    <source>
        <dbReference type="EMBL" id="SPF78355.1"/>
    </source>
</evidence>
<evidence type="ECO:0000256" key="1">
    <source>
        <dbReference type="SAM" id="Phobius"/>
    </source>
</evidence>
<feature type="transmembrane region" description="Helical" evidence="1">
    <location>
        <begin position="101"/>
        <end position="119"/>
    </location>
</feature>
<feature type="transmembrane region" description="Helical" evidence="1">
    <location>
        <begin position="43"/>
        <end position="60"/>
    </location>
</feature>
<name>A0A2R8AQR5_9RHOB</name>
<dbReference type="Proteomes" id="UP000244904">
    <property type="component" value="Unassembled WGS sequence"/>
</dbReference>
<reference evidence="3" key="1">
    <citation type="submission" date="2018-03" db="EMBL/GenBank/DDBJ databases">
        <authorList>
            <person name="Rodrigo-Torres L."/>
            <person name="Arahal R. D."/>
            <person name="Lucena T."/>
        </authorList>
    </citation>
    <scope>NUCLEOTIDE SEQUENCE [LARGE SCALE GENOMIC DNA]</scope>
    <source>
        <strain evidence="3">CECT 8871</strain>
    </source>
</reference>
<dbReference type="EMBL" id="OMOJ01000001">
    <property type="protein sequence ID" value="SPF78355.1"/>
    <property type="molecule type" value="Genomic_DNA"/>
</dbReference>
<keyword evidence="1" id="KW-1133">Transmembrane helix</keyword>
<evidence type="ECO:0008006" key="4">
    <source>
        <dbReference type="Google" id="ProtNLM"/>
    </source>
</evidence>
<gene>
    <name evidence="2" type="ORF">PRI8871_00952</name>
</gene>
<proteinExistence type="predicted"/>
<feature type="transmembrane region" description="Helical" evidence="1">
    <location>
        <begin position="20"/>
        <end position="36"/>
    </location>
</feature>
<protein>
    <recommendedName>
        <fullName evidence="4">Ceramidase</fullName>
    </recommendedName>
</protein>
<feature type="transmembrane region" description="Helical" evidence="1">
    <location>
        <begin position="155"/>
        <end position="173"/>
    </location>
</feature>
<keyword evidence="1" id="KW-0472">Membrane</keyword>
<dbReference type="AlphaFoldDB" id="A0A2R8AQR5"/>
<evidence type="ECO:0000313" key="3">
    <source>
        <dbReference type="Proteomes" id="UP000244904"/>
    </source>
</evidence>
<sequence length="216" mass="23827">MLPELNYCESQGQIHSGEPLNVATSLVFFLMAGLLWRSTKGYPLARVMIIALVVLGAVITNNHLFAPAYGAISLYIARLGFIVVLFYAIGRGILELPVSGAILLAVLALPAAWGMSALFEMIPGMSRSSVIYGPFALVFGMLALILRGHAPETSWRMAVAGLWLLLALPIRSLDLKYCGFFPHGTHFLWHILIALEMGWLIHTYRRHMLAHRDVQG</sequence>
<feature type="transmembrane region" description="Helical" evidence="1">
    <location>
        <begin position="185"/>
        <end position="202"/>
    </location>
</feature>
<accession>A0A2R8AQR5</accession>
<keyword evidence="3" id="KW-1185">Reference proteome</keyword>
<organism evidence="2 3">
    <name type="scientific">Pseudoprimorskyibacter insulae</name>
    <dbReference type="NCBI Taxonomy" id="1695997"/>
    <lineage>
        <taxon>Bacteria</taxon>
        <taxon>Pseudomonadati</taxon>
        <taxon>Pseudomonadota</taxon>
        <taxon>Alphaproteobacteria</taxon>
        <taxon>Rhodobacterales</taxon>
        <taxon>Paracoccaceae</taxon>
        <taxon>Pseudoprimorskyibacter</taxon>
    </lineage>
</organism>
<feature type="transmembrane region" description="Helical" evidence="1">
    <location>
        <begin position="66"/>
        <end position="89"/>
    </location>
</feature>